<reference evidence="2 3" key="1">
    <citation type="submission" date="2009-11" db="EMBL/GenBank/DDBJ databases">
        <title>Annotation of Allomyces macrogynus ATCC 38327.</title>
        <authorList>
            <consortium name="The Broad Institute Genome Sequencing Platform"/>
            <person name="Russ C."/>
            <person name="Cuomo C."/>
            <person name="Burger G."/>
            <person name="Gray M.W."/>
            <person name="Holland P.W.H."/>
            <person name="King N."/>
            <person name="Lang F.B.F."/>
            <person name="Roger A.J."/>
            <person name="Ruiz-Trillo I."/>
            <person name="Young S.K."/>
            <person name="Zeng Q."/>
            <person name="Gargeya S."/>
            <person name="Fitzgerald M."/>
            <person name="Haas B."/>
            <person name="Abouelleil A."/>
            <person name="Alvarado L."/>
            <person name="Arachchi H.M."/>
            <person name="Berlin A."/>
            <person name="Chapman S.B."/>
            <person name="Gearin G."/>
            <person name="Goldberg J."/>
            <person name="Griggs A."/>
            <person name="Gujja S."/>
            <person name="Hansen M."/>
            <person name="Heiman D."/>
            <person name="Howarth C."/>
            <person name="Larimer J."/>
            <person name="Lui A."/>
            <person name="MacDonald P.J.P."/>
            <person name="McCowen C."/>
            <person name="Montmayeur A."/>
            <person name="Murphy C."/>
            <person name="Neiman D."/>
            <person name="Pearson M."/>
            <person name="Priest M."/>
            <person name="Roberts A."/>
            <person name="Saif S."/>
            <person name="Shea T."/>
            <person name="Sisk P."/>
            <person name="Stolte C."/>
            <person name="Sykes S."/>
            <person name="Wortman J."/>
            <person name="Nusbaum C."/>
            <person name="Birren B."/>
        </authorList>
    </citation>
    <scope>NUCLEOTIDE SEQUENCE [LARGE SCALE GENOMIC DNA]</scope>
    <source>
        <strain evidence="2 3">ATCC 38327</strain>
    </source>
</reference>
<keyword evidence="1" id="KW-0812">Transmembrane</keyword>
<feature type="transmembrane region" description="Helical" evidence="1">
    <location>
        <begin position="14"/>
        <end position="34"/>
    </location>
</feature>
<dbReference type="VEuPathDB" id="FungiDB:AMAG_19992"/>
<dbReference type="EMBL" id="GG745361">
    <property type="protein sequence ID" value="KNE69540.1"/>
    <property type="molecule type" value="Genomic_DNA"/>
</dbReference>
<dbReference type="OrthoDB" id="3784821at2759"/>
<keyword evidence="1" id="KW-1133">Transmembrane helix</keyword>
<proteinExistence type="predicted"/>
<evidence type="ECO:0000313" key="3">
    <source>
        <dbReference type="Proteomes" id="UP000054350"/>
    </source>
</evidence>
<accession>A0A0L0T4A2</accession>
<protein>
    <submittedName>
        <fullName evidence="2">Uncharacterized protein</fullName>
    </submittedName>
</protein>
<gene>
    <name evidence="2" type="ORF">AMAG_19992</name>
</gene>
<dbReference type="Proteomes" id="UP000054350">
    <property type="component" value="Unassembled WGS sequence"/>
</dbReference>
<keyword evidence="1" id="KW-0472">Membrane</keyword>
<evidence type="ECO:0000313" key="2">
    <source>
        <dbReference type="EMBL" id="KNE69540.1"/>
    </source>
</evidence>
<sequence length="61" mass="7003">MGILRGPKLSDRQFRWLTVIVSVPIFIVSTKILIERTFFGAEQRKRVAPGLLPNLHQDLTE</sequence>
<organism evidence="2 3">
    <name type="scientific">Allomyces macrogynus (strain ATCC 38327)</name>
    <name type="common">Allomyces javanicus var. macrogynus</name>
    <dbReference type="NCBI Taxonomy" id="578462"/>
    <lineage>
        <taxon>Eukaryota</taxon>
        <taxon>Fungi</taxon>
        <taxon>Fungi incertae sedis</taxon>
        <taxon>Blastocladiomycota</taxon>
        <taxon>Blastocladiomycetes</taxon>
        <taxon>Blastocladiales</taxon>
        <taxon>Blastocladiaceae</taxon>
        <taxon>Allomyces</taxon>
    </lineage>
</organism>
<dbReference type="AlphaFoldDB" id="A0A0L0T4A2"/>
<reference evidence="3" key="2">
    <citation type="submission" date="2009-11" db="EMBL/GenBank/DDBJ databases">
        <title>The Genome Sequence of Allomyces macrogynus strain ATCC 38327.</title>
        <authorList>
            <consortium name="The Broad Institute Genome Sequencing Platform"/>
            <person name="Russ C."/>
            <person name="Cuomo C."/>
            <person name="Shea T."/>
            <person name="Young S.K."/>
            <person name="Zeng Q."/>
            <person name="Koehrsen M."/>
            <person name="Haas B."/>
            <person name="Borodovsky M."/>
            <person name="Guigo R."/>
            <person name="Alvarado L."/>
            <person name="Berlin A."/>
            <person name="Borenstein D."/>
            <person name="Chen Z."/>
            <person name="Engels R."/>
            <person name="Freedman E."/>
            <person name="Gellesch M."/>
            <person name="Goldberg J."/>
            <person name="Griggs A."/>
            <person name="Gujja S."/>
            <person name="Heiman D."/>
            <person name="Hepburn T."/>
            <person name="Howarth C."/>
            <person name="Jen D."/>
            <person name="Larson L."/>
            <person name="Lewis B."/>
            <person name="Mehta T."/>
            <person name="Park D."/>
            <person name="Pearson M."/>
            <person name="Roberts A."/>
            <person name="Saif S."/>
            <person name="Shenoy N."/>
            <person name="Sisk P."/>
            <person name="Stolte C."/>
            <person name="Sykes S."/>
            <person name="Walk T."/>
            <person name="White J."/>
            <person name="Yandava C."/>
            <person name="Burger G."/>
            <person name="Gray M.W."/>
            <person name="Holland P.W.H."/>
            <person name="King N."/>
            <person name="Lang F.B.F."/>
            <person name="Roger A.J."/>
            <person name="Ruiz-Trillo I."/>
            <person name="Lander E."/>
            <person name="Nusbaum C."/>
        </authorList>
    </citation>
    <scope>NUCLEOTIDE SEQUENCE [LARGE SCALE GENOMIC DNA]</scope>
    <source>
        <strain evidence="3">ATCC 38327</strain>
    </source>
</reference>
<keyword evidence="3" id="KW-1185">Reference proteome</keyword>
<name>A0A0L0T4A2_ALLM3</name>
<evidence type="ECO:0000256" key="1">
    <source>
        <dbReference type="SAM" id="Phobius"/>
    </source>
</evidence>